<proteinExistence type="predicted"/>
<keyword evidence="1" id="KW-1133">Transmembrane helix</keyword>
<dbReference type="AlphaFoldDB" id="A0A1V6V6Q1"/>
<reference evidence="3" key="1">
    <citation type="journal article" date="2017" name="Nat. Microbiol.">
        <title>Global analysis of biosynthetic gene clusters reveals vast potential of secondary metabolite production in Penicillium species.</title>
        <authorList>
            <person name="Nielsen J.C."/>
            <person name="Grijseels S."/>
            <person name="Prigent S."/>
            <person name="Ji B."/>
            <person name="Dainat J."/>
            <person name="Nielsen K.F."/>
            <person name="Frisvad J.C."/>
            <person name="Workman M."/>
            <person name="Nielsen J."/>
        </authorList>
    </citation>
    <scope>NUCLEOTIDE SEQUENCE [LARGE SCALE GENOMIC DNA]</scope>
    <source>
        <strain evidence="3">IBT 31321</strain>
    </source>
</reference>
<dbReference type="EMBL" id="MDDG01000001">
    <property type="protein sequence ID" value="OQE46364.1"/>
    <property type="molecule type" value="Genomic_DNA"/>
</dbReference>
<evidence type="ECO:0000313" key="3">
    <source>
        <dbReference type="Proteomes" id="UP000191500"/>
    </source>
</evidence>
<comment type="caution">
    <text evidence="2">The sequence shown here is derived from an EMBL/GenBank/DDBJ whole genome shotgun (WGS) entry which is preliminary data.</text>
</comment>
<gene>
    <name evidence="2" type="ORF">PENCOP_c001G00340</name>
</gene>
<feature type="transmembrane region" description="Helical" evidence="1">
    <location>
        <begin position="24"/>
        <end position="43"/>
    </location>
</feature>
<evidence type="ECO:0000256" key="1">
    <source>
        <dbReference type="SAM" id="Phobius"/>
    </source>
</evidence>
<organism evidence="2 3">
    <name type="scientific">Penicillium coprophilum</name>
    <dbReference type="NCBI Taxonomy" id="36646"/>
    <lineage>
        <taxon>Eukaryota</taxon>
        <taxon>Fungi</taxon>
        <taxon>Dikarya</taxon>
        <taxon>Ascomycota</taxon>
        <taxon>Pezizomycotina</taxon>
        <taxon>Eurotiomycetes</taxon>
        <taxon>Eurotiomycetidae</taxon>
        <taxon>Eurotiales</taxon>
        <taxon>Aspergillaceae</taxon>
        <taxon>Penicillium</taxon>
    </lineage>
</organism>
<sequence>MAGNTSAVQILSCDDSPLSTTGNIIGILTLAYAISVTVMIYTNRILDAEKGMREFSHRFLDEYAAFESVAHWLQSISHLIPEELQSEASQSQQYHHLGNLAQKVRADLAQNDRLPLLVLLSRRGYFLAQKVEAEEKLKQIVQLGKKRQIFCLRVTQAIIIKQTGEQHDRMHLQREIMRLQDALIYQLRSYRASSGDDNAYETAPAG</sequence>
<name>A0A1V6V6Q1_9EURO</name>
<evidence type="ECO:0000313" key="2">
    <source>
        <dbReference type="EMBL" id="OQE46364.1"/>
    </source>
</evidence>
<keyword evidence="1" id="KW-0472">Membrane</keyword>
<accession>A0A1V6V6Q1</accession>
<keyword evidence="1" id="KW-0812">Transmembrane</keyword>
<keyword evidence="3" id="KW-1185">Reference proteome</keyword>
<dbReference type="Proteomes" id="UP000191500">
    <property type="component" value="Unassembled WGS sequence"/>
</dbReference>
<protein>
    <submittedName>
        <fullName evidence="2">Uncharacterized protein</fullName>
    </submittedName>
</protein>